<evidence type="ECO:0000259" key="1">
    <source>
        <dbReference type="Pfam" id="PF09204"/>
    </source>
</evidence>
<gene>
    <name evidence="2" type="ORF">C8D76_11019</name>
</gene>
<organism evidence="2 3">
    <name type="scientific">Alitibacter langaaensis DSM 22999</name>
    <dbReference type="NCBI Taxonomy" id="1122935"/>
    <lineage>
        <taxon>Bacteria</taxon>
        <taxon>Pseudomonadati</taxon>
        <taxon>Pseudomonadota</taxon>
        <taxon>Gammaproteobacteria</taxon>
        <taxon>Pasteurellales</taxon>
        <taxon>Pasteurellaceae</taxon>
        <taxon>Alitibacter</taxon>
    </lineage>
</organism>
<sequence length="92" mass="10551">MAKSLMLQYALDFHKGHVPVTQFADLFFDLFYDNKQSSNEEEAAAEATIFLCVDAYSPDVPKDQMEIAELCRMSEMKLRKEVEDALKRANVL</sequence>
<protein>
    <submittedName>
        <fullName evidence="2">Self-protective colicin-like immunity protein</fullName>
    </submittedName>
</protein>
<feature type="domain" description="Colicin D immunity protein" evidence="1">
    <location>
        <begin position="9"/>
        <end position="88"/>
    </location>
</feature>
<dbReference type="GO" id="GO:0030153">
    <property type="term" value="P:bacteriocin immunity"/>
    <property type="evidence" value="ECO:0007669"/>
    <property type="project" value="InterPro"/>
</dbReference>
<evidence type="ECO:0000313" key="3">
    <source>
        <dbReference type="Proteomes" id="UP000245909"/>
    </source>
</evidence>
<dbReference type="Gene3D" id="1.20.120.650">
    <property type="entry name" value="Colicin D"/>
    <property type="match status" value="1"/>
</dbReference>
<dbReference type="GO" id="GO:0015643">
    <property type="term" value="F:toxic substance binding"/>
    <property type="evidence" value="ECO:0007669"/>
    <property type="project" value="InterPro"/>
</dbReference>
<dbReference type="Pfam" id="PF09204">
    <property type="entry name" value="Colicin_immun"/>
    <property type="match status" value="1"/>
</dbReference>
<keyword evidence="3" id="KW-1185">Reference proteome</keyword>
<dbReference type="InterPro" id="IPR015287">
    <property type="entry name" value="Colicin_D_immunity_dom"/>
</dbReference>
<proteinExistence type="predicted"/>
<name>A0A2U0SNS1_9PAST</name>
<dbReference type="InterPro" id="IPR036471">
    <property type="entry name" value="Colicin_D_sf"/>
</dbReference>
<dbReference type="Proteomes" id="UP000245909">
    <property type="component" value="Unassembled WGS sequence"/>
</dbReference>
<dbReference type="RefSeq" id="WP_116632109.1">
    <property type="nucleotide sequence ID" value="NZ_QENU01000010.1"/>
</dbReference>
<evidence type="ECO:0000313" key="2">
    <source>
        <dbReference type="EMBL" id="PVX32994.1"/>
    </source>
</evidence>
<comment type="caution">
    <text evidence="2">The sequence shown here is derived from an EMBL/GenBank/DDBJ whole genome shotgun (WGS) entry which is preliminary data.</text>
</comment>
<reference evidence="2 3" key="1">
    <citation type="submission" date="2018-05" db="EMBL/GenBank/DDBJ databases">
        <title>Genomic Encyclopedia of Type Strains, Phase IV (KMG-IV): sequencing the most valuable type-strain genomes for metagenomic binning, comparative biology and taxonomic classification.</title>
        <authorList>
            <person name="Goeker M."/>
        </authorList>
    </citation>
    <scope>NUCLEOTIDE SEQUENCE [LARGE SCALE GENOMIC DNA]</scope>
    <source>
        <strain evidence="2 3">DSM 22999</strain>
    </source>
</reference>
<dbReference type="AlphaFoldDB" id="A0A2U0SNS1"/>
<accession>A0A2U0SNS1</accession>
<dbReference type="EMBL" id="QENU01000010">
    <property type="protein sequence ID" value="PVX32994.1"/>
    <property type="molecule type" value="Genomic_DNA"/>
</dbReference>